<proteinExistence type="predicted"/>
<accession>A0ABP1S8A5</accession>
<dbReference type="EMBL" id="CAXLJM020000164">
    <property type="protein sequence ID" value="CAL8145952.1"/>
    <property type="molecule type" value="Genomic_DNA"/>
</dbReference>
<sequence length="153" mass="17480">MPKLGFISLPFVFIVVFLEGDVAAYRRRMSTFYNPAVEYDLCPSGYAYHYLTNSCVWIGPQPTWQMEMIRDEDVSYSNLESKSKDDHKCPDGYKFSKVLRLCLLPQLCGFCRRGGSAMKKQEKEVGSATTDKPLIDTTDQTPYAIPYECLCEL</sequence>
<name>A0ABP1S8A5_9HEXA</name>
<evidence type="ECO:0000313" key="3">
    <source>
        <dbReference type="Proteomes" id="UP001642540"/>
    </source>
</evidence>
<evidence type="ECO:0000256" key="1">
    <source>
        <dbReference type="SAM" id="SignalP"/>
    </source>
</evidence>
<feature type="chain" id="PRO_5046772074" evidence="1">
    <location>
        <begin position="25"/>
        <end position="153"/>
    </location>
</feature>
<protein>
    <submittedName>
        <fullName evidence="2">Uncharacterized protein</fullName>
    </submittedName>
</protein>
<gene>
    <name evidence="2" type="ORF">ODALV1_LOCUS30654</name>
</gene>
<organism evidence="2 3">
    <name type="scientific">Orchesella dallaii</name>
    <dbReference type="NCBI Taxonomy" id="48710"/>
    <lineage>
        <taxon>Eukaryota</taxon>
        <taxon>Metazoa</taxon>
        <taxon>Ecdysozoa</taxon>
        <taxon>Arthropoda</taxon>
        <taxon>Hexapoda</taxon>
        <taxon>Collembola</taxon>
        <taxon>Entomobryomorpha</taxon>
        <taxon>Entomobryoidea</taxon>
        <taxon>Orchesellidae</taxon>
        <taxon>Orchesellinae</taxon>
        <taxon>Orchesella</taxon>
    </lineage>
</organism>
<keyword evidence="3" id="KW-1185">Reference proteome</keyword>
<reference evidence="2 3" key="1">
    <citation type="submission" date="2024-08" db="EMBL/GenBank/DDBJ databases">
        <authorList>
            <person name="Cucini C."/>
            <person name="Frati F."/>
        </authorList>
    </citation>
    <scope>NUCLEOTIDE SEQUENCE [LARGE SCALE GENOMIC DNA]</scope>
</reference>
<keyword evidence="1" id="KW-0732">Signal</keyword>
<dbReference type="Proteomes" id="UP001642540">
    <property type="component" value="Unassembled WGS sequence"/>
</dbReference>
<comment type="caution">
    <text evidence="2">The sequence shown here is derived from an EMBL/GenBank/DDBJ whole genome shotgun (WGS) entry which is preliminary data.</text>
</comment>
<feature type="signal peptide" evidence="1">
    <location>
        <begin position="1"/>
        <end position="24"/>
    </location>
</feature>
<evidence type="ECO:0000313" key="2">
    <source>
        <dbReference type="EMBL" id="CAL8145952.1"/>
    </source>
</evidence>